<sequence>MPEAEPLKTILNIKGEIQYRENSNSWYLISQNGKEINVENFLSGIDLDFALDTESVNFTDSGDFIEITVKRK</sequence>
<proteinExistence type="predicted"/>
<dbReference type="RefSeq" id="WP_117730714.1">
    <property type="nucleotide sequence ID" value="NZ_CP027116.1"/>
</dbReference>
<dbReference type="EMBL" id="CP027116">
    <property type="protein sequence ID" value="AVM24285.1"/>
    <property type="molecule type" value="Genomic_DNA"/>
</dbReference>
<accession>A0AAD0MM52</accession>
<protein>
    <submittedName>
        <fullName evidence="1">Uncharacterized protein</fullName>
    </submittedName>
</protein>
<evidence type="ECO:0000313" key="1">
    <source>
        <dbReference type="EMBL" id="AVM24285.1"/>
    </source>
</evidence>
<dbReference type="AlphaFoldDB" id="A0AAD0MM52"/>
<name>A0AAD0MM52_BACPU</name>
<dbReference type="Proteomes" id="UP000264960">
    <property type="component" value="Chromosome"/>
</dbReference>
<gene>
    <name evidence="1" type="ORF">C5695_10730</name>
</gene>
<evidence type="ECO:0000313" key="2">
    <source>
        <dbReference type="Proteomes" id="UP000264960"/>
    </source>
</evidence>
<reference evidence="1 2" key="1">
    <citation type="submission" date="2018-02" db="EMBL/GenBank/DDBJ databases">
        <title>The complete genome of two Bacillus pumilus strains from Cuatro Cienegas, Coahuila, Mexico.</title>
        <authorList>
            <person name="Zarza E."/>
            <person name="Alcaraz L.D."/>
            <person name="Aguilar-Salinas B."/>
            <person name="Islas A."/>
            <person name="Olmedo-Alvarez G."/>
        </authorList>
    </citation>
    <scope>NUCLEOTIDE SEQUENCE [LARGE SCALE GENOMIC DNA]</scope>
    <source>
        <strain evidence="1 2">145</strain>
    </source>
</reference>
<organism evidence="1 2">
    <name type="scientific">Bacillus pumilus</name>
    <name type="common">Bacillus mesentericus</name>
    <dbReference type="NCBI Taxonomy" id="1408"/>
    <lineage>
        <taxon>Bacteria</taxon>
        <taxon>Bacillati</taxon>
        <taxon>Bacillota</taxon>
        <taxon>Bacilli</taxon>
        <taxon>Bacillales</taxon>
        <taxon>Bacillaceae</taxon>
        <taxon>Bacillus</taxon>
    </lineage>
</organism>